<evidence type="ECO:0000256" key="1">
    <source>
        <dbReference type="RuleBase" id="RU363044"/>
    </source>
</evidence>
<dbReference type="GO" id="GO:0006310">
    <property type="term" value="P:DNA recombination"/>
    <property type="evidence" value="ECO:0007669"/>
    <property type="project" value="UniProtKB-KW"/>
</dbReference>
<proteinExistence type="inferred from homology"/>
<comment type="cofactor">
    <cofactor evidence="1">
        <name>Mg(2+)</name>
        <dbReference type="ChEBI" id="CHEBI:18420"/>
    </cofactor>
</comment>
<accession>A0AAV7JG80</accession>
<dbReference type="GO" id="GO:0006281">
    <property type="term" value="P:DNA repair"/>
    <property type="evidence" value="ECO:0007669"/>
    <property type="project" value="UniProtKB-KW"/>
</dbReference>
<dbReference type="AlphaFoldDB" id="A0AAV7JG80"/>
<dbReference type="Proteomes" id="UP001165289">
    <property type="component" value="Unassembled WGS sequence"/>
</dbReference>
<evidence type="ECO:0000313" key="4">
    <source>
        <dbReference type="Proteomes" id="UP001165289"/>
    </source>
</evidence>
<keyword evidence="1" id="KW-0233">DNA recombination</keyword>
<evidence type="ECO:0000259" key="2">
    <source>
        <dbReference type="Pfam" id="PF05970"/>
    </source>
</evidence>
<dbReference type="InterPro" id="IPR027417">
    <property type="entry name" value="P-loop_NTPase"/>
</dbReference>
<comment type="catalytic activity">
    <reaction evidence="1">
        <text>ATP + H2O = ADP + phosphate + H(+)</text>
        <dbReference type="Rhea" id="RHEA:13065"/>
        <dbReference type="ChEBI" id="CHEBI:15377"/>
        <dbReference type="ChEBI" id="CHEBI:15378"/>
        <dbReference type="ChEBI" id="CHEBI:30616"/>
        <dbReference type="ChEBI" id="CHEBI:43474"/>
        <dbReference type="ChEBI" id="CHEBI:456216"/>
        <dbReference type="EC" id="5.6.2.3"/>
    </reaction>
</comment>
<feature type="domain" description="DNA helicase Pif1-like DEAD-box helicase" evidence="2">
    <location>
        <begin position="155"/>
        <end position="294"/>
    </location>
</feature>
<dbReference type="EMBL" id="JAKMXF010000337">
    <property type="protein sequence ID" value="KAI6647770.1"/>
    <property type="molecule type" value="Genomic_DNA"/>
</dbReference>
<keyword evidence="4" id="KW-1185">Reference proteome</keyword>
<reference evidence="3 4" key="1">
    <citation type="journal article" date="2023" name="BMC Biol.">
        <title>The compact genome of the sponge Oopsacas minuta (Hexactinellida) is lacking key metazoan core genes.</title>
        <authorList>
            <person name="Santini S."/>
            <person name="Schenkelaars Q."/>
            <person name="Jourda C."/>
            <person name="Duchesne M."/>
            <person name="Belahbib H."/>
            <person name="Rocher C."/>
            <person name="Selva M."/>
            <person name="Riesgo A."/>
            <person name="Vervoort M."/>
            <person name="Leys S.P."/>
            <person name="Kodjabachian L."/>
            <person name="Le Bivic A."/>
            <person name="Borchiellini C."/>
            <person name="Claverie J.M."/>
            <person name="Renard E."/>
        </authorList>
    </citation>
    <scope>NUCLEOTIDE SEQUENCE [LARGE SCALE GENOMIC DNA]</scope>
    <source>
        <strain evidence="3">SPO-2</strain>
    </source>
</reference>
<sequence>MLLHHVHGPTTFDDLRTVDGHICQTYREACNKRGLLENDSHWNDTLTEASTTDSPTKLRYLFTIMLINILSEDVLCQFHQDNSTIESINTEAIYNIALQKLEELVLSLSDKILRDFGIPSPDYSTNTTTNRELLRATSYCIEDLESFTVDNEPLLTPDQAAAYHTVINKVLAKSGGIIFLDAPGGTGKTFLINLILAKFRSQNKIALAVASSGIAATLLEGGRTAHSTFKLPLNLTHEDTPICNIKKGSGIATVLEWCHLIVWDECTMSHKKAFEALDRTLRDIRDNNIIFGGIP</sequence>
<keyword evidence="1" id="KW-0547">Nucleotide-binding</keyword>
<dbReference type="SUPFAM" id="SSF52540">
    <property type="entry name" value="P-loop containing nucleoside triphosphate hydrolases"/>
    <property type="match status" value="1"/>
</dbReference>
<keyword evidence="1" id="KW-0347">Helicase</keyword>
<dbReference type="GO" id="GO:0005524">
    <property type="term" value="F:ATP binding"/>
    <property type="evidence" value="ECO:0007669"/>
    <property type="project" value="UniProtKB-KW"/>
</dbReference>
<dbReference type="Gene3D" id="3.40.50.300">
    <property type="entry name" value="P-loop containing nucleotide triphosphate hydrolases"/>
    <property type="match status" value="1"/>
</dbReference>
<organism evidence="3 4">
    <name type="scientific">Oopsacas minuta</name>
    <dbReference type="NCBI Taxonomy" id="111878"/>
    <lineage>
        <taxon>Eukaryota</taxon>
        <taxon>Metazoa</taxon>
        <taxon>Porifera</taxon>
        <taxon>Hexactinellida</taxon>
        <taxon>Hexasterophora</taxon>
        <taxon>Lyssacinosida</taxon>
        <taxon>Leucopsacidae</taxon>
        <taxon>Oopsacas</taxon>
    </lineage>
</organism>
<keyword evidence="1" id="KW-0067">ATP-binding</keyword>
<name>A0AAV7JG80_9METZ</name>
<dbReference type="GO" id="GO:0000723">
    <property type="term" value="P:telomere maintenance"/>
    <property type="evidence" value="ECO:0007669"/>
    <property type="project" value="InterPro"/>
</dbReference>
<keyword evidence="1" id="KW-0227">DNA damage</keyword>
<dbReference type="EC" id="5.6.2.3" evidence="1"/>
<dbReference type="Pfam" id="PF05970">
    <property type="entry name" value="PIF1"/>
    <property type="match status" value="1"/>
</dbReference>
<comment type="caution">
    <text evidence="3">The sequence shown here is derived from an EMBL/GenBank/DDBJ whole genome shotgun (WGS) entry which is preliminary data.</text>
</comment>
<dbReference type="PANTHER" id="PTHR10492">
    <property type="match status" value="1"/>
</dbReference>
<keyword evidence="1" id="KW-0378">Hydrolase</keyword>
<dbReference type="InterPro" id="IPR010285">
    <property type="entry name" value="DNA_helicase_pif1-like_DEAD"/>
</dbReference>
<dbReference type="GO" id="GO:0016787">
    <property type="term" value="F:hydrolase activity"/>
    <property type="evidence" value="ECO:0007669"/>
    <property type="project" value="UniProtKB-KW"/>
</dbReference>
<keyword evidence="1" id="KW-0234">DNA repair</keyword>
<dbReference type="GO" id="GO:0043139">
    <property type="term" value="F:5'-3' DNA helicase activity"/>
    <property type="evidence" value="ECO:0007669"/>
    <property type="project" value="UniProtKB-EC"/>
</dbReference>
<gene>
    <name evidence="3" type="ORF">LOD99_8485</name>
</gene>
<protein>
    <recommendedName>
        <fullName evidence="1">ATP-dependent DNA helicase</fullName>
        <ecNumber evidence="1">5.6.2.3</ecNumber>
    </recommendedName>
</protein>
<comment type="similarity">
    <text evidence="1">Belongs to the helicase family.</text>
</comment>
<evidence type="ECO:0000313" key="3">
    <source>
        <dbReference type="EMBL" id="KAI6647770.1"/>
    </source>
</evidence>
<dbReference type="PANTHER" id="PTHR10492:SF57">
    <property type="entry name" value="ATP-DEPENDENT DNA HELICASE"/>
    <property type="match status" value="1"/>
</dbReference>